<dbReference type="Proteomes" id="UP000799423">
    <property type="component" value="Unassembled WGS sequence"/>
</dbReference>
<accession>A0A6A7ATX5</accession>
<feature type="compositionally biased region" description="Polar residues" evidence="1">
    <location>
        <begin position="110"/>
        <end position="121"/>
    </location>
</feature>
<dbReference type="EMBL" id="MU006337">
    <property type="protein sequence ID" value="KAF2846214.1"/>
    <property type="molecule type" value="Genomic_DNA"/>
</dbReference>
<feature type="compositionally biased region" description="Pro residues" evidence="1">
    <location>
        <begin position="237"/>
        <end position="260"/>
    </location>
</feature>
<feature type="compositionally biased region" description="Polar residues" evidence="1">
    <location>
        <begin position="213"/>
        <end position="232"/>
    </location>
</feature>
<evidence type="ECO:0000313" key="3">
    <source>
        <dbReference type="Proteomes" id="UP000799423"/>
    </source>
</evidence>
<proteinExistence type="predicted"/>
<gene>
    <name evidence="2" type="ORF">T440DRAFT_247002</name>
</gene>
<dbReference type="OrthoDB" id="5389296at2759"/>
<feature type="compositionally biased region" description="Low complexity" evidence="1">
    <location>
        <begin position="187"/>
        <end position="197"/>
    </location>
</feature>
<feature type="compositionally biased region" description="Pro residues" evidence="1">
    <location>
        <begin position="175"/>
        <end position="186"/>
    </location>
</feature>
<protein>
    <submittedName>
        <fullName evidence="2">Uncharacterized protein</fullName>
    </submittedName>
</protein>
<organism evidence="2 3">
    <name type="scientific">Plenodomus tracheiphilus IPT5</name>
    <dbReference type="NCBI Taxonomy" id="1408161"/>
    <lineage>
        <taxon>Eukaryota</taxon>
        <taxon>Fungi</taxon>
        <taxon>Dikarya</taxon>
        <taxon>Ascomycota</taxon>
        <taxon>Pezizomycotina</taxon>
        <taxon>Dothideomycetes</taxon>
        <taxon>Pleosporomycetidae</taxon>
        <taxon>Pleosporales</taxon>
        <taxon>Pleosporineae</taxon>
        <taxon>Leptosphaeriaceae</taxon>
        <taxon>Plenodomus</taxon>
    </lineage>
</organism>
<sequence>MPTDTPSPHRFLAPRATTTQPTKQKPHSGLRNALAIQTPKSVGATHPTPDPQGSTIKPARRFFIPPPRAAQNVKTPIIVKGNVREVRTNAPTQSPPRPKPRRKLERVESIQDSSQSSTPGTQDEHNGEGIVQSIEQNSTSAHDAQQADHNASASSQEEMLFTPTNYHKRRRLSPPHSPPTHPPTAPTTPLTTQPPTSHRFKIPPPRTPAPFTNIANTISATPKPITTANANAKLTPAPQPPPHRPHFLLPPHPTSPPKPPKPLPEIFSPSRKTGKYVSDGLASTMTGWIIETANTGFAAQERSLSGAVVWGRERDDGVKMRVRVGDVSSGSGSGSAVVEKGVMGGKAGGVECFAGGVVFVMGEVEHERYNASRAGSVGDGDGVVRVLLAGQGGARGSGGVRVKRGGVVGLRAPMWEVEFGGEMWTVGVDWLVL</sequence>
<evidence type="ECO:0000313" key="2">
    <source>
        <dbReference type="EMBL" id="KAF2846214.1"/>
    </source>
</evidence>
<name>A0A6A7ATX5_9PLEO</name>
<reference evidence="2" key="1">
    <citation type="submission" date="2020-01" db="EMBL/GenBank/DDBJ databases">
        <authorList>
            <consortium name="DOE Joint Genome Institute"/>
            <person name="Haridas S."/>
            <person name="Albert R."/>
            <person name="Binder M."/>
            <person name="Bloem J."/>
            <person name="Labutti K."/>
            <person name="Salamov A."/>
            <person name="Andreopoulos B."/>
            <person name="Baker S.E."/>
            <person name="Barry K."/>
            <person name="Bills G."/>
            <person name="Bluhm B.H."/>
            <person name="Cannon C."/>
            <person name="Castanera R."/>
            <person name="Culley D.E."/>
            <person name="Daum C."/>
            <person name="Ezra D."/>
            <person name="Gonzalez J.B."/>
            <person name="Henrissat B."/>
            <person name="Kuo A."/>
            <person name="Liang C."/>
            <person name="Lipzen A."/>
            <person name="Lutzoni F."/>
            <person name="Magnuson J."/>
            <person name="Mondo S."/>
            <person name="Nolan M."/>
            <person name="Ohm R."/>
            <person name="Pangilinan J."/>
            <person name="Park H.-J."/>
            <person name="Ramirez L."/>
            <person name="Alfaro M."/>
            <person name="Sun H."/>
            <person name="Tritt A."/>
            <person name="Yoshinaga Y."/>
            <person name="Zwiers L.-H."/>
            <person name="Turgeon B.G."/>
            <person name="Goodwin S.B."/>
            <person name="Spatafora J.W."/>
            <person name="Crous P.W."/>
            <person name="Grigoriev I.V."/>
        </authorList>
    </citation>
    <scope>NUCLEOTIDE SEQUENCE</scope>
    <source>
        <strain evidence="2">IPT5</strain>
    </source>
</reference>
<feature type="region of interest" description="Disordered" evidence="1">
    <location>
        <begin position="1"/>
        <end position="260"/>
    </location>
</feature>
<feature type="compositionally biased region" description="Polar residues" evidence="1">
    <location>
        <begin position="133"/>
        <end position="165"/>
    </location>
</feature>
<evidence type="ECO:0000256" key="1">
    <source>
        <dbReference type="SAM" id="MobiDB-lite"/>
    </source>
</evidence>
<dbReference type="AlphaFoldDB" id="A0A6A7ATX5"/>
<keyword evidence="3" id="KW-1185">Reference proteome</keyword>